<evidence type="ECO:0000313" key="1">
    <source>
        <dbReference type="EMBL" id="GAA0858168.1"/>
    </source>
</evidence>
<name>A0ABN1LN26_9CLOT</name>
<dbReference type="RefSeq" id="WP_045725410.1">
    <property type="nucleotide sequence ID" value="NZ_BAAACO010000001.1"/>
</dbReference>
<dbReference type="Proteomes" id="UP001501764">
    <property type="component" value="Unassembled WGS sequence"/>
</dbReference>
<dbReference type="EMBL" id="BAAACO010000001">
    <property type="protein sequence ID" value="GAA0858168.1"/>
    <property type="molecule type" value="Genomic_DNA"/>
</dbReference>
<evidence type="ECO:0000313" key="2">
    <source>
        <dbReference type="Proteomes" id="UP001501764"/>
    </source>
</evidence>
<dbReference type="PROSITE" id="PS51257">
    <property type="entry name" value="PROKAR_LIPOPROTEIN"/>
    <property type="match status" value="1"/>
</dbReference>
<gene>
    <name evidence="1" type="ORF">GCM10008916_14870</name>
</gene>
<protein>
    <recommendedName>
        <fullName evidence="3">Lipoprotein</fullName>
    </recommendedName>
</protein>
<keyword evidence="2" id="KW-1185">Reference proteome</keyword>
<sequence length="196" mass="22492">MKKFISIIFIILIFPVLMGCNKVSQSKDIKVESVENTKEEENVLNLSSNDLDSILYNYKINDKIKKITIKHCKLNNEGKWDTLNYLIDHKPLSGEILISNYNVNEQMKISIKKEAGVLQTISPKIQPTENFSCSQTVWNESPNIELEKDIPLMIEVRTSSNTIEGVDINKFNDPEKLKNYEDVFAITVTFSEKENS</sequence>
<organism evidence="1 2">
    <name type="scientific">Clostridium nitritogenes</name>
    <dbReference type="NCBI Taxonomy" id="83340"/>
    <lineage>
        <taxon>Bacteria</taxon>
        <taxon>Bacillati</taxon>
        <taxon>Bacillota</taxon>
        <taxon>Clostridia</taxon>
        <taxon>Eubacteriales</taxon>
        <taxon>Clostridiaceae</taxon>
        <taxon>Clostridium</taxon>
    </lineage>
</organism>
<accession>A0ABN1LN26</accession>
<reference evidence="1 2" key="1">
    <citation type="journal article" date="2019" name="Int. J. Syst. Evol. Microbiol.">
        <title>The Global Catalogue of Microorganisms (GCM) 10K type strain sequencing project: providing services to taxonomists for standard genome sequencing and annotation.</title>
        <authorList>
            <consortium name="The Broad Institute Genomics Platform"/>
            <consortium name="The Broad Institute Genome Sequencing Center for Infectious Disease"/>
            <person name="Wu L."/>
            <person name="Ma J."/>
        </authorList>
    </citation>
    <scope>NUCLEOTIDE SEQUENCE [LARGE SCALE GENOMIC DNA]</scope>
    <source>
        <strain evidence="1 2">JCM 6485</strain>
    </source>
</reference>
<evidence type="ECO:0008006" key="3">
    <source>
        <dbReference type="Google" id="ProtNLM"/>
    </source>
</evidence>
<comment type="caution">
    <text evidence="1">The sequence shown here is derived from an EMBL/GenBank/DDBJ whole genome shotgun (WGS) entry which is preliminary data.</text>
</comment>
<proteinExistence type="predicted"/>